<dbReference type="PROSITE" id="PS51192">
    <property type="entry name" value="HELICASE_ATP_BIND_1"/>
    <property type="match status" value="1"/>
</dbReference>
<dbReference type="InterPro" id="IPR038718">
    <property type="entry name" value="SNF2-like_sf"/>
</dbReference>
<keyword evidence="2" id="KW-0067">ATP-binding</keyword>
<reference evidence="2 3" key="1">
    <citation type="submission" date="2020-10" db="EMBL/GenBank/DDBJ databases">
        <authorList>
            <person name="Dukhno E.A."/>
            <person name="Kornienko N.O."/>
            <person name="Shybanov S.R."/>
            <person name="Kharina A.V."/>
            <person name="Budzanivska I.G."/>
        </authorList>
    </citation>
    <scope>NUCLEOTIDE SEQUENCE [LARGE SCALE GENOMIC DNA]</scope>
</reference>
<dbReference type="Proteomes" id="UP000595016">
    <property type="component" value="Segment"/>
</dbReference>
<dbReference type="PANTHER" id="PTHR10799">
    <property type="entry name" value="SNF2/RAD54 HELICASE FAMILY"/>
    <property type="match status" value="1"/>
</dbReference>
<evidence type="ECO:0000313" key="3">
    <source>
        <dbReference type="Proteomes" id="UP000595016"/>
    </source>
</evidence>
<keyword evidence="2" id="KW-0378">Hydrolase</keyword>
<evidence type="ECO:0000313" key="2">
    <source>
        <dbReference type="EMBL" id="QPI13755.1"/>
    </source>
</evidence>
<evidence type="ECO:0000259" key="1">
    <source>
        <dbReference type="PROSITE" id="PS51192"/>
    </source>
</evidence>
<dbReference type="SMART" id="SM00487">
    <property type="entry name" value="DEXDc"/>
    <property type="match status" value="1"/>
</dbReference>
<dbReference type="GO" id="GO:0004386">
    <property type="term" value="F:helicase activity"/>
    <property type="evidence" value="ECO:0007669"/>
    <property type="project" value="UniProtKB-KW"/>
</dbReference>
<gene>
    <name evidence="2" type="ORF">SIPHO4S_00059</name>
</gene>
<dbReference type="Gene3D" id="3.40.50.300">
    <property type="entry name" value="P-loop containing nucleotide triphosphate hydrolases"/>
    <property type="match status" value="1"/>
</dbReference>
<dbReference type="SUPFAM" id="SSF52540">
    <property type="entry name" value="P-loop containing nucleoside triphosphate hydrolases"/>
    <property type="match status" value="2"/>
</dbReference>
<proteinExistence type="predicted"/>
<dbReference type="InterPro" id="IPR014001">
    <property type="entry name" value="Helicase_ATP-bd"/>
</dbReference>
<keyword evidence="2" id="KW-0347">Helicase</keyword>
<dbReference type="Gene3D" id="3.40.50.10810">
    <property type="entry name" value="Tandem AAA-ATPase domain"/>
    <property type="match status" value="1"/>
</dbReference>
<sequence>MRFQRREYQKLMTRHMLRHPRCNVWATMGSGKTGATMWTLNRLFQSSKLEDWDPVTQTGDRVLILAPLRVASGTWPAEQVKWDFPCLRVVDGTGKEADRLAALNDDFNVVCVNYEVIDWLVGYYGDAWPFTVIVADESTKLKSFRSKSGGSKRAKTLSKVAFGKVKRFINLTGTPSPNGLKDLWGQNWFVDAGERLGSSYTAFTDRWFTSVQKGDHYAAREYAPRRGADTEIHQKLKDVSLTVDAAEFFGCDKPVVVPVVVDMPPKARKAYKEMEEQLFAELDSGEVEAANAAARTAKCLQIASGAVYVTGEDGERSTEWAKVHDAKLDALESIIDELSGAPLLVAYQYKHDLARILKRFPQAQEFKKGAAGNRQVERWNEGKIEILCVHPASAGHGLNMQDGGHHLAFFSDTWNFEHYAQIVERIGPVRQMQAGHPRPVFIYLIQAKGTLDEVLAARREDKRSVQDLLMDYMKTKKRG</sequence>
<dbReference type="EMBL" id="MW082583">
    <property type="protein sequence ID" value="QPI13755.1"/>
    <property type="molecule type" value="Genomic_DNA"/>
</dbReference>
<protein>
    <submittedName>
        <fullName evidence="2">Putative helicase</fullName>
    </submittedName>
</protein>
<organism evidence="2 3">
    <name type="scientific">Serratia phage Tsm2</name>
    <dbReference type="NCBI Taxonomy" id="2787014"/>
    <lineage>
        <taxon>Viruses</taxon>
        <taxon>Duplodnaviria</taxon>
        <taxon>Heunggongvirae</taxon>
        <taxon>Uroviricota</taxon>
        <taxon>Caudoviricetes</taxon>
        <taxon>Sarkviridae</taxon>
        <taxon>Otakuvirus</taxon>
        <taxon>Otakuvirus Tsm2</taxon>
    </lineage>
</organism>
<keyword evidence="2" id="KW-0547">Nucleotide-binding</keyword>
<dbReference type="Pfam" id="PF00176">
    <property type="entry name" value="SNF2-rel_dom"/>
    <property type="match status" value="1"/>
</dbReference>
<dbReference type="InterPro" id="IPR027417">
    <property type="entry name" value="P-loop_NTPase"/>
</dbReference>
<accession>A0A7S9SP30</accession>
<dbReference type="GO" id="GO:0005524">
    <property type="term" value="F:ATP binding"/>
    <property type="evidence" value="ECO:0007669"/>
    <property type="project" value="InterPro"/>
</dbReference>
<feature type="domain" description="Helicase ATP-binding" evidence="1">
    <location>
        <begin position="13"/>
        <end position="193"/>
    </location>
</feature>
<dbReference type="InterPro" id="IPR000330">
    <property type="entry name" value="SNF2_N"/>
</dbReference>
<name>A0A7S9SP30_9CAUD</name>
<keyword evidence="3" id="KW-1185">Reference proteome</keyword>